<evidence type="ECO:0000256" key="8">
    <source>
        <dbReference type="RuleBase" id="RU363032"/>
    </source>
</evidence>
<reference evidence="10 13" key="2">
    <citation type="submission" date="2022-09" db="EMBL/GenBank/DDBJ databases">
        <title>complete genome sequences of Clostridium tetani str. KHSU-234311-028 isolated from soil.</title>
        <authorList>
            <person name="Sekizuka T."/>
            <person name="Shitada C."/>
            <person name="Takahashi M."/>
            <person name="Kuroda M."/>
        </authorList>
    </citation>
    <scope>NUCLEOTIDE SEQUENCE [LARGE SCALE GENOMIC DNA]</scope>
    <source>
        <strain evidence="10 13">KHSU-234311-028</strain>
    </source>
</reference>
<evidence type="ECO:0000256" key="2">
    <source>
        <dbReference type="ARBA" id="ARBA00022448"/>
    </source>
</evidence>
<gene>
    <name evidence="11" type="primary">nikC</name>
    <name evidence="11" type="ORF">DP130_12790</name>
    <name evidence="10" type="ORF">K234311028_12320</name>
</gene>
<evidence type="ECO:0000256" key="4">
    <source>
        <dbReference type="ARBA" id="ARBA00022692"/>
    </source>
</evidence>
<organism evidence="11 12">
    <name type="scientific">Clostridium tetani</name>
    <dbReference type="NCBI Taxonomy" id="1513"/>
    <lineage>
        <taxon>Bacteria</taxon>
        <taxon>Bacillati</taxon>
        <taxon>Bacillota</taxon>
        <taxon>Clostridia</taxon>
        <taxon>Eubacteriales</taxon>
        <taxon>Clostridiaceae</taxon>
        <taxon>Clostridium</taxon>
    </lineage>
</organism>
<dbReference type="EMBL" id="AP026818">
    <property type="protein sequence ID" value="BDR80986.1"/>
    <property type="molecule type" value="Genomic_DNA"/>
</dbReference>
<evidence type="ECO:0000256" key="3">
    <source>
        <dbReference type="ARBA" id="ARBA00022475"/>
    </source>
</evidence>
<dbReference type="GO" id="GO:0055085">
    <property type="term" value="P:transmembrane transport"/>
    <property type="evidence" value="ECO:0007669"/>
    <property type="project" value="InterPro"/>
</dbReference>
<reference evidence="11 12" key="1">
    <citation type="submission" date="2018-06" db="EMBL/GenBank/DDBJ databases">
        <title>Genome conservation of Clostridium tetani.</title>
        <authorList>
            <person name="Bruggemann H."/>
            <person name="Popoff M.R."/>
        </authorList>
    </citation>
    <scope>NUCLEOTIDE SEQUENCE [LARGE SCALE GENOMIC DNA]</scope>
    <source>
        <strain evidence="11 12">2017.061</strain>
    </source>
</reference>
<keyword evidence="2 8" id="KW-0813">Transport</keyword>
<evidence type="ECO:0000256" key="1">
    <source>
        <dbReference type="ARBA" id="ARBA00004651"/>
    </source>
</evidence>
<evidence type="ECO:0000256" key="5">
    <source>
        <dbReference type="ARBA" id="ARBA00022989"/>
    </source>
</evidence>
<evidence type="ECO:0000259" key="9">
    <source>
        <dbReference type="PROSITE" id="PS50928"/>
    </source>
</evidence>
<protein>
    <submittedName>
        <fullName evidence="10 11">ABC transporter permease</fullName>
    </submittedName>
</protein>
<accession>A0A4Q0VB47</accession>
<evidence type="ECO:0000313" key="10">
    <source>
        <dbReference type="EMBL" id="BDR80986.1"/>
    </source>
</evidence>
<comment type="similarity">
    <text evidence="7">Belongs to the binding-protein-dependent transport system permease family. OppBC subfamily.</text>
</comment>
<feature type="transmembrane region" description="Helical" evidence="8">
    <location>
        <begin position="235"/>
        <end position="254"/>
    </location>
</feature>
<dbReference type="GO" id="GO:0005886">
    <property type="term" value="C:plasma membrane"/>
    <property type="evidence" value="ECO:0007669"/>
    <property type="project" value="UniProtKB-SubCell"/>
</dbReference>
<name>A0A4Q0VB47_CLOTA</name>
<evidence type="ECO:0000313" key="12">
    <source>
        <dbReference type="Proteomes" id="UP000290921"/>
    </source>
</evidence>
<keyword evidence="3" id="KW-1003">Cell membrane</keyword>
<dbReference type="InterPro" id="IPR000515">
    <property type="entry name" value="MetI-like"/>
</dbReference>
<dbReference type="Gene3D" id="1.10.3720.10">
    <property type="entry name" value="MetI-like"/>
    <property type="match status" value="1"/>
</dbReference>
<evidence type="ECO:0000256" key="6">
    <source>
        <dbReference type="ARBA" id="ARBA00023136"/>
    </source>
</evidence>
<keyword evidence="5 8" id="KW-1133">Transmembrane helix</keyword>
<keyword evidence="4 8" id="KW-0812">Transmembrane</keyword>
<proteinExistence type="inferred from homology"/>
<dbReference type="PANTHER" id="PTHR43386:SF1">
    <property type="entry name" value="D,D-DIPEPTIDE TRANSPORT SYSTEM PERMEASE PROTEIN DDPC-RELATED"/>
    <property type="match status" value="1"/>
</dbReference>
<feature type="domain" description="ABC transmembrane type-1" evidence="9">
    <location>
        <begin position="65"/>
        <end position="254"/>
    </location>
</feature>
<dbReference type="RefSeq" id="WP_129030942.1">
    <property type="nucleotide sequence ID" value="NZ_AP026818.1"/>
</dbReference>
<feature type="transmembrane region" description="Helical" evidence="8">
    <location>
        <begin position="114"/>
        <end position="138"/>
    </location>
</feature>
<dbReference type="AlphaFoldDB" id="A0A4Q0VB47"/>
<feature type="transmembrane region" description="Helical" evidence="8">
    <location>
        <begin position="69"/>
        <end position="93"/>
    </location>
</feature>
<evidence type="ECO:0000256" key="7">
    <source>
        <dbReference type="ARBA" id="ARBA00024202"/>
    </source>
</evidence>
<comment type="subcellular location">
    <subcellularLocation>
        <location evidence="1 8">Cell membrane</location>
        <topology evidence="1 8">Multi-pass membrane protein</topology>
    </subcellularLocation>
</comment>
<dbReference type="PROSITE" id="PS50928">
    <property type="entry name" value="ABC_TM1"/>
    <property type="match status" value="1"/>
</dbReference>
<dbReference type="EMBL" id="QMAP01000016">
    <property type="protein sequence ID" value="RXI44710.1"/>
    <property type="molecule type" value="Genomic_DNA"/>
</dbReference>
<evidence type="ECO:0000313" key="11">
    <source>
        <dbReference type="EMBL" id="RXI44710.1"/>
    </source>
</evidence>
<dbReference type="Pfam" id="PF00528">
    <property type="entry name" value="BPD_transp_1"/>
    <property type="match status" value="1"/>
</dbReference>
<sequence>MKSKINFKMVFFIFIILVMVIGKICTPYDPNLVDMSISLQPPSSQHLFGTDNLGRDVFSRVLSGAWTTVGTGIIILILSLLIGVPIGLFSGYVGGKVDWVIMRFIDSFIAFPDYIVAIVLSGILGSGTFNLILAIVAVKWVRYARLVRSTVQSEKTKDYILMAKLNGLNTISILNKHLIPHIVGNITAVATMDMGKIILMIASLSYIGLGVQPPNPEWGSMLNEGRTFFQSAPHLMIAPGLAIMIVVLAVNLFGDSISKQYSTRN</sequence>
<dbReference type="Proteomes" id="UP001321763">
    <property type="component" value="Chromosome"/>
</dbReference>
<dbReference type="CDD" id="cd06261">
    <property type="entry name" value="TM_PBP2"/>
    <property type="match status" value="1"/>
</dbReference>
<dbReference type="NCBIfam" id="NF045474">
    <property type="entry name" value="Opp2C"/>
    <property type="match status" value="1"/>
</dbReference>
<dbReference type="InterPro" id="IPR053385">
    <property type="entry name" value="ABC_transport_permease"/>
</dbReference>
<dbReference type="InterPro" id="IPR035906">
    <property type="entry name" value="MetI-like_sf"/>
</dbReference>
<dbReference type="SUPFAM" id="SSF161098">
    <property type="entry name" value="MetI-like"/>
    <property type="match status" value="1"/>
</dbReference>
<keyword evidence="6 8" id="KW-0472">Membrane</keyword>
<dbReference type="Proteomes" id="UP000290921">
    <property type="component" value="Unassembled WGS sequence"/>
</dbReference>
<dbReference type="InterPro" id="IPR050366">
    <property type="entry name" value="BP-dependent_transpt_permease"/>
</dbReference>
<evidence type="ECO:0000313" key="13">
    <source>
        <dbReference type="Proteomes" id="UP001321763"/>
    </source>
</evidence>
<dbReference type="PANTHER" id="PTHR43386">
    <property type="entry name" value="OLIGOPEPTIDE TRANSPORT SYSTEM PERMEASE PROTEIN APPC"/>
    <property type="match status" value="1"/>
</dbReference>